<dbReference type="EMBL" id="FAXA01000116">
    <property type="protein sequence ID" value="CUV01666.1"/>
    <property type="molecule type" value="Genomic_DNA"/>
</dbReference>
<dbReference type="PANTHER" id="PTHR39087">
    <property type="entry name" value="UPF0104 MEMBRANE PROTEIN MJ1595"/>
    <property type="match status" value="1"/>
</dbReference>
<comment type="subcellular location">
    <subcellularLocation>
        <location evidence="1">Cell membrane</location>
        <topology evidence="1">Multi-pass membrane protein</topology>
    </subcellularLocation>
</comment>
<dbReference type="InterPro" id="IPR022791">
    <property type="entry name" value="L-PG_synthase/AglD"/>
</dbReference>
<evidence type="ECO:0000256" key="4">
    <source>
        <dbReference type="ARBA" id="ARBA00022989"/>
    </source>
</evidence>
<protein>
    <recommendedName>
        <fullName evidence="9">Flippase-like domain-containing protein</fullName>
    </recommendedName>
</protein>
<feature type="transmembrane region" description="Helical" evidence="7">
    <location>
        <begin position="31"/>
        <end position="51"/>
    </location>
</feature>
<feature type="transmembrane region" description="Helical" evidence="7">
    <location>
        <begin position="71"/>
        <end position="89"/>
    </location>
</feature>
<proteinExistence type="predicted"/>
<evidence type="ECO:0008006" key="9">
    <source>
        <dbReference type="Google" id="ProtNLM"/>
    </source>
</evidence>
<feature type="transmembrane region" description="Helical" evidence="7">
    <location>
        <begin position="312"/>
        <end position="337"/>
    </location>
</feature>
<reference evidence="8" key="1">
    <citation type="submission" date="2015-10" db="EMBL/GenBank/DDBJ databases">
        <authorList>
            <person name="Gilbert D.G."/>
        </authorList>
    </citation>
    <scope>NUCLEOTIDE SEQUENCE</scope>
</reference>
<dbReference type="GO" id="GO:0005886">
    <property type="term" value="C:plasma membrane"/>
    <property type="evidence" value="ECO:0007669"/>
    <property type="project" value="UniProtKB-SubCell"/>
</dbReference>
<evidence type="ECO:0000256" key="2">
    <source>
        <dbReference type="ARBA" id="ARBA00022475"/>
    </source>
</evidence>
<evidence type="ECO:0000256" key="3">
    <source>
        <dbReference type="ARBA" id="ARBA00022692"/>
    </source>
</evidence>
<evidence type="ECO:0000256" key="6">
    <source>
        <dbReference type="SAM" id="MobiDB-lite"/>
    </source>
</evidence>
<evidence type="ECO:0000313" key="8">
    <source>
        <dbReference type="EMBL" id="CUV01666.1"/>
    </source>
</evidence>
<organism evidence="8">
    <name type="scientific">hydrothermal vent metagenome</name>
    <dbReference type="NCBI Taxonomy" id="652676"/>
    <lineage>
        <taxon>unclassified sequences</taxon>
        <taxon>metagenomes</taxon>
        <taxon>ecological metagenomes</taxon>
    </lineage>
</organism>
<keyword evidence="4 7" id="KW-1133">Transmembrane helix</keyword>
<dbReference type="NCBIfam" id="TIGR00374">
    <property type="entry name" value="flippase-like domain"/>
    <property type="match status" value="2"/>
</dbReference>
<dbReference type="Pfam" id="PF03706">
    <property type="entry name" value="LPG_synthase_TM"/>
    <property type="match status" value="1"/>
</dbReference>
<accession>A0A160V750</accession>
<feature type="region of interest" description="Disordered" evidence="6">
    <location>
        <begin position="1"/>
        <end position="21"/>
    </location>
</feature>
<dbReference type="PANTHER" id="PTHR39087:SF2">
    <property type="entry name" value="UPF0104 MEMBRANE PROTEIN MJ1595"/>
    <property type="match status" value="1"/>
</dbReference>
<sequence>MGEDQYQEFREDQNGPDDGAPSAAPSILRRVVSLPAIISVALAALFLVFVITRFDVDLGSTWDRVKGANPWYLVLAFVVHYSTFVFRGIRWRLLLQNVAAPGASVPGVLYCSQLVLLGWFANSVSWLRLGDAYRAYLYRDEQNGSFSRTIGTILAERSLDTVLVALLMIAAVPFLLNRGDSITWIALGLVVSLVVALAVILVAMTWARGLLLRRMPPWLALRYERLHQGTMGSFQRIPMVTVWGLMGWAAEIARMLLVVGALGFDIGLALVVFLTLANSLLTLVPTPGGVGAVESGVGGLAVRLSSLSATSAAALVLVDRAITYVSVIIFGAALFVLRQTLWRPETMGAGAGNE</sequence>
<name>A0A160V750_9ZZZZ</name>
<evidence type="ECO:0000256" key="1">
    <source>
        <dbReference type="ARBA" id="ARBA00004651"/>
    </source>
</evidence>
<dbReference type="AlphaFoldDB" id="A0A160V750"/>
<evidence type="ECO:0000256" key="7">
    <source>
        <dbReference type="SAM" id="Phobius"/>
    </source>
</evidence>
<gene>
    <name evidence="8" type="ORF">MGWOODY_Clf2547</name>
</gene>
<keyword evidence="3 7" id="KW-0812">Transmembrane</keyword>
<feature type="transmembrane region" description="Helical" evidence="7">
    <location>
        <begin position="255"/>
        <end position="277"/>
    </location>
</feature>
<feature type="transmembrane region" description="Helical" evidence="7">
    <location>
        <begin position="182"/>
        <end position="207"/>
    </location>
</feature>
<keyword evidence="2" id="KW-1003">Cell membrane</keyword>
<keyword evidence="5 7" id="KW-0472">Membrane</keyword>
<evidence type="ECO:0000256" key="5">
    <source>
        <dbReference type="ARBA" id="ARBA00023136"/>
    </source>
</evidence>